<dbReference type="Pfam" id="PF09933">
    <property type="entry name" value="DUF2165"/>
    <property type="match status" value="1"/>
</dbReference>
<evidence type="ECO:0000256" key="1">
    <source>
        <dbReference type="SAM" id="Phobius"/>
    </source>
</evidence>
<dbReference type="InterPro" id="IPR018681">
    <property type="entry name" value="DUF2165_transmembrane"/>
</dbReference>
<dbReference type="RefSeq" id="WP_030428595.1">
    <property type="nucleotide sequence ID" value="NZ_JOEF01000004.1"/>
</dbReference>
<organism evidence="2 3">
    <name type="scientific">Allokutzneria albata</name>
    <name type="common">Kibdelosporangium albatum</name>
    <dbReference type="NCBI Taxonomy" id="211114"/>
    <lineage>
        <taxon>Bacteria</taxon>
        <taxon>Bacillati</taxon>
        <taxon>Actinomycetota</taxon>
        <taxon>Actinomycetes</taxon>
        <taxon>Pseudonocardiales</taxon>
        <taxon>Pseudonocardiaceae</taxon>
        <taxon>Allokutzneria</taxon>
    </lineage>
</organism>
<dbReference type="STRING" id="211114.SAMN04489726_7449"/>
<dbReference type="EMBL" id="LT629701">
    <property type="protein sequence ID" value="SDN61961.1"/>
    <property type="molecule type" value="Genomic_DNA"/>
</dbReference>
<keyword evidence="1" id="KW-1133">Transmembrane helix</keyword>
<keyword evidence="1" id="KW-0812">Transmembrane</keyword>
<dbReference type="OrthoDB" id="7618855at2"/>
<evidence type="ECO:0000313" key="2">
    <source>
        <dbReference type="EMBL" id="SDN61961.1"/>
    </source>
</evidence>
<feature type="transmembrane region" description="Helical" evidence="1">
    <location>
        <begin position="106"/>
        <end position="125"/>
    </location>
</feature>
<dbReference type="eggNOG" id="COG5472">
    <property type="taxonomic scope" value="Bacteria"/>
</dbReference>
<sequence>MNALSKLGTARVALTALTGVTALYFVLIVLGNVTDYGTNEQFVQHVLAMDTTFNDPDVMWRAITSPAVVTIAYLLIIAWEAVTAVVLVASVVAWLRRGREETARRLAVLGWVMAVLLFGGGFIAIGGEWFQMWQSSKWNGMEAAFRNVVIASIGLIIALGGARARD</sequence>
<keyword evidence="3" id="KW-1185">Reference proteome</keyword>
<name>A0A1H0CWE6_ALLAB</name>
<feature type="transmembrane region" description="Helical" evidence="1">
    <location>
        <begin position="71"/>
        <end position="94"/>
    </location>
</feature>
<proteinExistence type="predicted"/>
<gene>
    <name evidence="2" type="ORF">SAMN04489726_7449</name>
</gene>
<evidence type="ECO:0000313" key="3">
    <source>
        <dbReference type="Proteomes" id="UP000183376"/>
    </source>
</evidence>
<dbReference type="AlphaFoldDB" id="A0A1H0CWE6"/>
<reference evidence="2 3" key="1">
    <citation type="submission" date="2016-10" db="EMBL/GenBank/DDBJ databases">
        <authorList>
            <person name="de Groot N.N."/>
        </authorList>
    </citation>
    <scope>NUCLEOTIDE SEQUENCE [LARGE SCALE GENOMIC DNA]</scope>
    <source>
        <strain evidence="2 3">DSM 44149</strain>
    </source>
</reference>
<dbReference type="Proteomes" id="UP000183376">
    <property type="component" value="Chromosome I"/>
</dbReference>
<protein>
    <submittedName>
        <fullName evidence="2">Predicted small integral membrane protein</fullName>
    </submittedName>
</protein>
<feature type="transmembrane region" description="Helical" evidence="1">
    <location>
        <begin position="12"/>
        <end position="33"/>
    </location>
</feature>
<accession>A0A1H0CWE6</accession>
<keyword evidence="1" id="KW-0472">Membrane</keyword>
<feature type="transmembrane region" description="Helical" evidence="1">
    <location>
        <begin position="145"/>
        <end position="162"/>
    </location>
</feature>